<dbReference type="AlphaFoldDB" id="A0A3S9V7G9"/>
<dbReference type="OrthoDB" id="9795555at2"/>
<evidence type="ECO:0000313" key="4">
    <source>
        <dbReference type="EMBL" id="AZS18513.1"/>
    </source>
</evidence>
<dbReference type="KEGG" id="plut:EI981_28380"/>
<reference evidence="5" key="1">
    <citation type="submission" date="2018-12" db="EMBL/GenBank/DDBJ databases">
        <title>Complete genome sequence of Paenibacillus sp. MBLB1234.</title>
        <authorList>
            <person name="Nam Y.-D."/>
            <person name="Kang J."/>
            <person name="Chung W.-H."/>
            <person name="Park Y.S."/>
        </authorList>
    </citation>
    <scope>NUCLEOTIDE SEQUENCE [LARGE SCALE GENOMIC DNA]</scope>
    <source>
        <strain evidence="5">MBLB1234</strain>
    </source>
</reference>
<dbReference type="Pfam" id="PF02230">
    <property type="entry name" value="Abhydrolase_2"/>
    <property type="match status" value="1"/>
</dbReference>
<evidence type="ECO:0000256" key="2">
    <source>
        <dbReference type="ARBA" id="ARBA00022801"/>
    </source>
</evidence>
<dbReference type="InterPro" id="IPR029058">
    <property type="entry name" value="AB_hydrolase_fold"/>
</dbReference>
<evidence type="ECO:0000259" key="3">
    <source>
        <dbReference type="Pfam" id="PF02230"/>
    </source>
</evidence>
<organism evidence="4 5">
    <name type="scientific">Paenibacillus lutimineralis</name>
    <dbReference type="NCBI Taxonomy" id="2707005"/>
    <lineage>
        <taxon>Bacteria</taxon>
        <taxon>Bacillati</taxon>
        <taxon>Bacillota</taxon>
        <taxon>Bacilli</taxon>
        <taxon>Bacillales</taxon>
        <taxon>Paenibacillaceae</taxon>
        <taxon>Paenibacillus</taxon>
    </lineage>
</organism>
<dbReference type="PANTHER" id="PTHR10655">
    <property type="entry name" value="LYSOPHOSPHOLIPASE-RELATED"/>
    <property type="match status" value="1"/>
</dbReference>
<evidence type="ECO:0000256" key="1">
    <source>
        <dbReference type="ARBA" id="ARBA00006499"/>
    </source>
</evidence>
<proteinExistence type="inferred from homology"/>
<gene>
    <name evidence="4" type="ORF">EI981_28380</name>
</gene>
<dbReference type="PANTHER" id="PTHR10655:SF17">
    <property type="entry name" value="LYSOPHOSPHOLIPASE-LIKE PROTEIN 1"/>
    <property type="match status" value="1"/>
</dbReference>
<comment type="similarity">
    <text evidence="1">Belongs to the AB hydrolase superfamily. AB hydrolase 2 family.</text>
</comment>
<dbReference type="EMBL" id="CP034346">
    <property type="protein sequence ID" value="AZS18513.1"/>
    <property type="molecule type" value="Genomic_DNA"/>
</dbReference>
<dbReference type="InterPro" id="IPR003140">
    <property type="entry name" value="PLipase/COase/thioEstase"/>
</dbReference>
<keyword evidence="2" id="KW-0378">Hydrolase</keyword>
<name>A0A3S9V7G9_9BACL</name>
<dbReference type="Proteomes" id="UP000270678">
    <property type="component" value="Chromosome"/>
</dbReference>
<sequence>MDPTYHYDIHFPPNMELDKRYPTIFTLHGKGSNEKNMFGLVEPLADDFIIVGIRGNLTLGAGFQFYELKSLGNPIRDLFDQAVQQLEAFIHYVTKKYPIDETKRYLLGFSQGAILSMTLALTMGSQLKGIVALNGYVPSFVKTEYTLYSVEDVSMFISHGEFDPVFPVRIGHETANYFRNLTSRLTFNLYPTHHAVSEDNQSDFVSWLSRDSGMDSNKGVKII</sequence>
<dbReference type="InterPro" id="IPR050565">
    <property type="entry name" value="LYPA1-2/EST-like"/>
</dbReference>
<dbReference type="Gene3D" id="3.40.50.1820">
    <property type="entry name" value="alpha/beta hydrolase"/>
    <property type="match status" value="1"/>
</dbReference>
<accession>A0A3S9V7G9</accession>
<protein>
    <submittedName>
        <fullName evidence="4">Esterase</fullName>
    </submittedName>
</protein>
<feature type="domain" description="Phospholipase/carboxylesterase/thioesterase" evidence="3">
    <location>
        <begin position="19"/>
        <end position="200"/>
    </location>
</feature>
<keyword evidence="5" id="KW-1185">Reference proteome</keyword>
<evidence type="ECO:0000313" key="5">
    <source>
        <dbReference type="Proteomes" id="UP000270678"/>
    </source>
</evidence>
<dbReference type="RefSeq" id="WP_127005099.1">
    <property type="nucleotide sequence ID" value="NZ_CP034346.1"/>
</dbReference>
<dbReference type="SUPFAM" id="SSF53474">
    <property type="entry name" value="alpha/beta-Hydrolases"/>
    <property type="match status" value="1"/>
</dbReference>
<dbReference type="GO" id="GO:0016787">
    <property type="term" value="F:hydrolase activity"/>
    <property type="evidence" value="ECO:0007669"/>
    <property type="project" value="UniProtKB-KW"/>
</dbReference>